<dbReference type="CDD" id="cd06261">
    <property type="entry name" value="TM_PBP2"/>
    <property type="match status" value="1"/>
</dbReference>
<keyword evidence="5 9" id="KW-0812">Transmembrane</keyword>
<evidence type="ECO:0000256" key="6">
    <source>
        <dbReference type="ARBA" id="ARBA00022970"/>
    </source>
</evidence>
<feature type="domain" description="ABC transmembrane type-1" evidence="10">
    <location>
        <begin position="295"/>
        <end position="496"/>
    </location>
</feature>
<evidence type="ECO:0000256" key="8">
    <source>
        <dbReference type="ARBA" id="ARBA00023136"/>
    </source>
</evidence>
<protein>
    <submittedName>
        <fullName evidence="11">Polar amino acid ABC transporter inner membrane protein</fullName>
    </submittedName>
</protein>
<comment type="subcellular location">
    <subcellularLocation>
        <location evidence="1 9">Cell membrane</location>
        <topology evidence="1 9">Multi-pass membrane protein</topology>
    </subcellularLocation>
</comment>
<dbReference type="SUPFAM" id="SSF53850">
    <property type="entry name" value="Periplasmic binding protein-like II"/>
    <property type="match status" value="1"/>
</dbReference>
<evidence type="ECO:0000256" key="7">
    <source>
        <dbReference type="ARBA" id="ARBA00022989"/>
    </source>
</evidence>
<dbReference type="NCBIfam" id="TIGR01726">
    <property type="entry name" value="HEQRo_perm_3TM"/>
    <property type="match status" value="1"/>
</dbReference>
<dbReference type="InterPro" id="IPR001638">
    <property type="entry name" value="Solute-binding_3/MltF_N"/>
</dbReference>
<dbReference type="PROSITE" id="PS50928">
    <property type="entry name" value="ABC_TM1"/>
    <property type="match status" value="1"/>
</dbReference>
<reference evidence="11 12" key="1">
    <citation type="submission" date="2019-07" db="EMBL/GenBank/DDBJ databases">
        <title>Complete Genome Sequence of Leptotrichia goodfellowii Strain JCM 16774.</title>
        <authorList>
            <person name="Watanabe S."/>
            <person name="Cui L."/>
        </authorList>
    </citation>
    <scope>NUCLEOTIDE SEQUENCE [LARGE SCALE GENOMIC DNA]</scope>
    <source>
        <strain evidence="11 12">JCM16774</strain>
    </source>
</reference>
<dbReference type="KEGG" id="lgo:JCM16774_1057"/>
<feature type="transmembrane region" description="Helical" evidence="9">
    <location>
        <begin position="338"/>
        <end position="365"/>
    </location>
</feature>
<dbReference type="InterPro" id="IPR043429">
    <property type="entry name" value="ArtM/GltK/GlnP/TcyL/YhdX-like"/>
</dbReference>
<dbReference type="Pfam" id="PF00528">
    <property type="entry name" value="BPD_transp_1"/>
    <property type="match status" value="1"/>
</dbReference>
<evidence type="ECO:0000256" key="5">
    <source>
        <dbReference type="ARBA" id="ARBA00022692"/>
    </source>
</evidence>
<organism evidence="11 12">
    <name type="scientific">Pseudoleptotrichia goodfellowii</name>
    <dbReference type="NCBI Taxonomy" id="157692"/>
    <lineage>
        <taxon>Bacteria</taxon>
        <taxon>Fusobacteriati</taxon>
        <taxon>Fusobacteriota</taxon>
        <taxon>Fusobacteriia</taxon>
        <taxon>Fusobacteriales</taxon>
        <taxon>Leptotrichiaceae</taxon>
        <taxon>Pseudoleptotrichia</taxon>
    </lineage>
</organism>
<dbReference type="Gene3D" id="3.40.190.10">
    <property type="entry name" value="Periplasmic binding protein-like II"/>
    <property type="match status" value="2"/>
</dbReference>
<dbReference type="PANTHER" id="PTHR30614">
    <property type="entry name" value="MEMBRANE COMPONENT OF AMINO ACID ABC TRANSPORTER"/>
    <property type="match status" value="1"/>
</dbReference>
<evidence type="ECO:0000256" key="2">
    <source>
        <dbReference type="ARBA" id="ARBA00010072"/>
    </source>
</evidence>
<feature type="transmembrane region" description="Helical" evidence="9">
    <location>
        <begin position="477"/>
        <end position="496"/>
    </location>
</feature>
<dbReference type="Gene3D" id="1.10.3720.10">
    <property type="entry name" value="MetI-like"/>
    <property type="match status" value="1"/>
</dbReference>
<dbReference type="CDD" id="cd13627">
    <property type="entry name" value="PBP2_AA_binding_like_2"/>
    <property type="match status" value="1"/>
</dbReference>
<dbReference type="PANTHER" id="PTHR30614:SF20">
    <property type="entry name" value="GLUTAMINE TRANSPORT SYSTEM PERMEASE PROTEIN GLNP"/>
    <property type="match status" value="1"/>
</dbReference>
<keyword evidence="3 9" id="KW-0813">Transport</keyword>
<dbReference type="InterPro" id="IPR010065">
    <property type="entry name" value="AA_ABC_transptr_permease_3TM"/>
</dbReference>
<dbReference type="RefSeq" id="WP_026737517.1">
    <property type="nucleotide sequence ID" value="NZ_AP019822.1"/>
</dbReference>
<comment type="similarity">
    <text evidence="2">Belongs to the binding-protein-dependent transport system permease family. HisMQ subfamily.</text>
</comment>
<keyword evidence="8 9" id="KW-0472">Membrane</keyword>
<dbReference type="SUPFAM" id="SSF161098">
    <property type="entry name" value="MetI-like"/>
    <property type="match status" value="1"/>
</dbReference>
<dbReference type="OrthoDB" id="9811552at2"/>
<dbReference type="GO" id="GO:0043190">
    <property type="term" value="C:ATP-binding cassette (ABC) transporter complex"/>
    <property type="evidence" value="ECO:0007669"/>
    <property type="project" value="InterPro"/>
</dbReference>
<dbReference type="EMBL" id="AP019822">
    <property type="protein sequence ID" value="BBM36125.1"/>
    <property type="molecule type" value="Genomic_DNA"/>
</dbReference>
<sequence length="523" mass="57680">MKLNLLKNKIVLLLCFLSLFVFGYAENGELRVGMECGYAPFNWVQNNDKNGAVKIDSGYCGGYDVEIAKLIAKGLDKKLVVVKSEWDALLGPALTSGNVDIVIAGMSPTAERKQSLSFTKPYYESDLVVVVKKDGKYANAKSINDFAGARITGQLSTLHYNVIDQMKGVKKQQAMENFPAMIVALDSGKIDGYVSEKPGAMAAQMSNPELVFVSFDKENGFKYENSEVDVAVGVKKGDEKLVGEINKILDNISPEQRKQLMEKAISNQPEMKKRDFTGWVLFFLKNNKKAFLIGTATTLGISLTGTVVGFIIGLGVMLVKNINTDERTSAIKKIGLKIINTIFSIYIAVFRGTPMIVQSMIIFYGSSQVLNWNLSPLGAALFIVSINTGAYMCEIIRGGIDSIDKGQFEAAQAIGMTHFQMMKNIIFPQVFRIILPSIGNEFIINIKDTSVLSVISVTELFFVSKSVAGTYSKYYEVFIITCVIYFFLTFTLSALLKYVEKKMDGPQNFEVLEEASVNTGGEK</sequence>
<evidence type="ECO:0000313" key="11">
    <source>
        <dbReference type="EMBL" id="BBM36125.1"/>
    </source>
</evidence>
<dbReference type="InterPro" id="IPR035906">
    <property type="entry name" value="MetI-like_sf"/>
</dbReference>
<evidence type="ECO:0000259" key="10">
    <source>
        <dbReference type="PROSITE" id="PS50928"/>
    </source>
</evidence>
<evidence type="ECO:0000256" key="4">
    <source>
        <dbReference type="ARBA" id="ARBA00022475"/>
    </source>
</evidence>
<accession>A0A510JD45</accession>
<dbReference type="SMART" id="SM00062">
    <property type="entry name" value="PBPb"/>
    <property type="match status" value="1"/>
</dbReference>
<gene>
    <name evidence="11" type="ORF">JCM16774_1057</name>
</gene>
<dbReference type="Pfam" id="PF00497">
    <property type="entry name" value="SBP_bac_3"/>
    <property type="match status" value="1"/>
</dbReference>
<dbReference type="STRING" id="714315.GCA_000516535_01049"/>
<keyword evidence="4" id="KW-1003">Cell membrane</keyword>
<evidence type="ECO:0000256" key="3">
    <source>
        <dbReference type="ARBA" id="ARBA00022448"/>
    </source>
</evidence>
<dbReference type="AlphaFoldDB" id="A0A510JD45"/>
<feature type="transmembrane region" description="Helical" evidence="9">
    <location>
        <begin position="377"/>
        <end position="396"/>
    </location>
</feature>
<name>A0A510JD45_9FUSO</name>
<keyword evidence="7 9" id="KW-1133">Transmembrane helix</keyword>
<dbReference type="InterPro" id="IPR000515">
    <property type="entry name" value="MetI-like"/>
</dbReference>
<keyword evidence="6" id="KW-0029">Amino-acid transport</keyword>
<evidence type="ECO:0000313" key="12">
    <source>
        <dbReference type="Proteomes" id="UP000321606"/>
    </source>
</evidence>
<dbReference type="Proteomes" id="UP000321606">
    <property type="component" value="Chromosome"/>
</dbReference>
<dbReference type="GO" id="GO:0006865">
    <property type="term" value="P:amino acid transport"/>
    <property type="evidence" value="ECO:0007669"/>
    <property type="project" value="UniProtKB-KW"/>
</dbReference>
<proteinExistence type="inferred from homology"/>
<dbReference type="GO" id="GO:0022857">
    <property type="term" value="F:transmembrane transporter activity"/>
    <property type="evidence" value="ECO:0007669"/>
    <property type="project" value="InterPro"/>
</dbReference>
<evidence type="ECO:0000256" key="1">
    <source>
        <dbReference type="ARBA" id="ARBA00004651"/>
    </source>
</evidence>
<evidence type="ECO:0000256" key="9">
    <source>
        <dbReference type="RuleBase" id="RU363032"/>
    </source>
</evidence>
<feature type="transmembrane region" description="Helical" evidence="9">
    <location>
        <begin position="291"/>
        <end position="318"/>
    </location>
</feature>